<evidence type="ECO:0000313" key="2">
    <source>
        <dbReference type="Proteomes" id="UP000499080"/>
    </source>
</evidence>
<evidence type="ECO:0000313" key="1">
    <source>
        <dbReference type="EMBL" id="GBM76008.1"/>
    </source>
</evidence>
<dbReference type="Proteomes" id="UP000499080">
    <property type="component" value="Unassembled WGS sequence"/>
</dbReference>
<reference evidence="1 2" key="1">
    <citation type="journal article" date="2019" name="Sci. Rep.">
        <title>Orb-weaving spider Araneus ventricosus genome elucidates the spidroin gene catalogue.</title>
        <authorList>
            <person name="Kono N."/>
            <person name="Nakamura H."/>
            <person name="Ohtoshi R."/>
            <person name="Moran D.A.P."/>
            <person name="Shinohara A."/>
            <person name="Yoshida Y."/>
            <person name="Fujiwara M."/>
            <person name="Mori M."/>
            <person name="Tomita M."/>
            <person name="Arakawa K."/>
        </authorList>
    </citation>
    <scope>NUCLEOTIDE SEQUENCE [LARGE SCALE GENOMIC DNA]</scope>
</reference>
<sequence>MKKQEGEEGLHFFCPVLVLQDLKDGLTGTDEGPLAVEEGAPEDVMQDVVIYVLTTPAVAFSKVELLEVVGTKAMVCDYLGQLVIVYTSVGLNFWEDVKRKSSFRIVVLPAVLPLSEEDVFELKFNFKQLN</sequence>
<keyword evidence="2" id="KW-1185">Reference proteome</keyword>
<protein>
    <submittedName>
        <fullName evidence="1">Uncharacterized protein</fullName>
    </submittedName>
</protein>
<comment type="caution">
    <text evidence="1">The sequence shown here is derived from an EMBL/GenBank/DDBJ whole genome shotgun (WGS) entry which is preliminary data.</text>
</comment>
<dbReference type="AlphaFoldDB" id="A0A4Y2IEB5"/>
<accession>A0A4Y2IEB5</accession>
<name>A0A4Y2IEB5_ARAVE</name>
<gene>
    <name evidence="1" type="ORF">AVEN_139505_1</name>
</gene>
<proteinExistence type="predicted"/>
<organism evidence="1 2">
    <name type="scientific">Araneus ventricosus</name>
    <name type="common">Orbweaver spider</name>
    <name type="synonym">Epeira ventricosa</name>
    <dbReference type="NCBI Taxonomy" id="182803"/>
    <lineage>
        <taxon>Eukaryota</taxon>
        <taxon>Metazoa</taxon>
        <taxon>Ecdysozoa</taxon>
        <taxon>Arthropoda</taxon>
        <taxon>Chelicerata</taxon>
        <taxon>Arachnida</taxon>
        <taxon>Araneae</taxon>
        <taxon>Araneomorphae</taxon>
        <taxon>Entelegynae</taxon>
        <taxon>Araneoidea</taxon>
        <taxon>Araneidae</taxon>
        <taxon>Araneus</taxon>
    </lineage>
</organism>
<dbReference type="EMBL" id="BGPR01002592">
    <property type="protein sequence ID" value="GBM76008.1"/>
    <property type="molecule type" value="Genomic_DNA"/>
</dbReference>